<dbReference type="InterPro" id="IPR017867">
    <property type="entry name" value="Tyr_phospatase_low_mol_wt"/>
</dbReference>
<dbReference type="AlphaFoldDB" id="A0A6N2TR31"/>
<dbReference type="SMART" id="SM00226">
    <property type="entry name" value="LMWPc"/>
    <property type="match status" value="1"/>
</dbReference>
<dbReference type="InterPro" id="IPR023485">
    <property type="entry name" value="Ptyr_pPase"/>
</dbReference>
<dbReference type="PANTHER" id="PTHR11717">
    <property type="entry name" value="LOW MOLECULAR WEIGHT PROTEIN TYROSINE PHOSPHATASE"/>
    <property type="match status" value="1"/>
</dbReference>
<dbReference type="EMBL" id="CACRST010000014">
    <property type="protein sequence ID" value="VYT05936.1"/>
    <property type="molecule type" value="Genomic_DNA"/>
</dbReference>
<dbReference type="InterPro" id="IPR036196">
    <property type="entry name" value="Ptyr_pPase_sf"/>
</dbReference>
<name>A0A6N2TR31_9FIRM</name>
<reference evidence="8" key="1">
    <citation type="submission" date="2019-11" db="EMBL/GenBank/DDBJ databases">
        <authorList>
            <person name="Feng L."/>
        </authorList>
    </citation>
    <scope>NUCLEOTIDE SEQUENCE</scope>
    <source>
        <strain evidence="8">BgluceraseaLFYP119</strain>
    </source>
</reference>
<dbReference type="PRINTS" id="PR00719">
    <property type="entry name" value="LMWPTPASE"/>
</dbReference>
<feature type="active site" description="Proton donor" evidence="6">
    <location>
        <position position="123"/>
    </location>
</feature>
<feature type="active site" evidence="6">
    <location>
        <position position="14"/>
    </location>
</feature>
<evidence type="ECO:0000256" key="4">
    <source>
        <dbReference type="ARBA" id="ARBA00022912"/>
    </source>
</evidence>
<dbReference type="EC" id="3.1.3.48" evidence="2"/>
<keyword evidence="4" id="KW-0904">Protein phosphatase</keyword>
<accession>A0A6N2TR31</accession>
<feature type="active site" description="Nucleophile" evidence="6">
    <location>
        <position position="8"/>
    </location>
</feature>
<protein>
    <recommendedName>
        <fullName evidence="2">protein-tyrosine-phosphatase</fullName>
        <ecNumber evidence="2">3.1.3.48</ecNumber>
    </recommendedName>
</protein>
<evidence type="ECO:0000313" key="8">
    <source>
        <dbReference type="EMBL" id="VYT05936.1"/>
    </source>
</evidence>
<dbReference type="SUPFAM" id="SSF52788">
    <property type="entry name" value="Phosphotyrosine protein phosphatases I"/>
    <property type="match status" value="1"/>
</dbReference>
<evidence type="ECO:0000256" key="2">
    <source>
        <dbReference type="ARBA" id="ARBA00013064"/>
    </source>
</evidence>
<dbReference type="CDD" id="cd16343">
    <property type="entry name" value="LMWPTP"/>
    <property type="match status" value="1"/>
</dbReference>
<evidence type="ECO:0000256" key="1">
    <source>
        <dbReference type="ARBA" id="ARBA00011063"/>
    </source>
</evidence>
<proteinExistence type="inferred from homology"/>
<sequence>MIRVAFVCWGNICRSTLSESVFTYKVKELGLEDQFLIDSFATSREEIGNPPHRGTVNKLREVGIPLVPHRAKQISLEDYDKFDYIIGMDEINIKYLNRMLKNDPERKVYKFLSFTESGRDIADPWYTGNFDVTYEDVVEGCEAFLQYLERNKILHNKKSDNRGV</sequence>
<evidence type="ECO:0000256" key="3">
    <source>
        <dbReference type="ARBA" id="ARBA00022801"/>
    </source>
</evidence>
<organism evidence="8">
    <name type="scientific">Blautia glucerasea</name>
    <dbReference type="NCBI Taxonomy" id="536633"/>
    <lineage>
        <taxon>Bacteria</taxon>
        <taxon>Bacillati</taxon>
        <taxon>Bacillota</taxon>
        <taxon>Clostridia</taxon>
        <taxon>Lachnospirales</taxon>
        <taxon>Lachnospiraceae</taxon>
        <taxon>Blautia</taxon>
    </lineage>
</organism>
<dbReference type="InterPro" id="IPR050438">
    <property type="entry name" value="LMW_PTPase"/>
</dbReference>
<dbReference type="PANTHER" id="PTHR11717:SF7">
    <property type="entry name" value="LOW MOLECULAR WEIGHT PHOSPHOTYROSINE PROTEIN PHOSPHATASE"/>
    <property type="match status" value="1"/>
</dbReference>
<dbReference type="RefSeq" id="WP_317349287.1">
    <property type="nucleotide sequence ID" value="NZ_CACRST010000014.1"/>
</dbReference>
<feature type="domain" description="Phosphotyrosine protein phosphatase I" evidence="7">
    <location>
        <begin position="2"/>
        <end position="147"/>
    </location>
</feature>
<dbReference type="Gene3D" id="3.40.50.2300">
    <property type="match status" value="1"/>
</dbReference>
<keyword evidence="3 8" id="KW-0378">Hydrolase</keyword>
<evidence type="ECO:0000256" key="5">
    <source>
        <dbReference type="ARBA" id="ARBA00051722"/>
    </source>
</evidence>
<evidence type="ECO:0000256" key="6">
    <source>
        <dbReference type="PIRSR" id="PIRSR617867-1"/>
    </source>
</evidence>
<gene>
    <name evidence="8" type="primary">yfkJ</name>
    <name evidence="8" type="ORF">BGLFYP119_01641</name>
</gene>
<comment type="catalytic activity">
    <reaction evidence="5">
        <text>O-phospho-L-tyrosyl-[protein] + H2O = L-tyrosyl-[protein] + phosphate</text>
        <dbReference type="Rhea" id="RHEA:10684"/>
        <dbReference type="Rhea" id="RHEA-COMP:10136"/>
        <dbReference type="Rhea" id="RHEA-COMP:20101"/>
        <dbReference type="ChEBI" id="CHEBI:15377"/>
        <dbReference type="ChEBI" id="CHEBI:43474"/>
        <dbReference type="ChEBI" id="CHEBI:46858"/>
        <dbReference type="ChEBI" id="CHEBI:61978"/>
        <dbReference type="EC" id="3.1.3.48"/>
    </reaction>
</comment>
<comment type="similarity">
    <text evidence="1">Belongs to the low molecular weight phosphotyrosine protein phosphatase family.</text>
</comment>
<evidence type="ECO:0000259" key="7">
    <source>
        <dbReference type="SMART" id="SM00226"/>
    </source>
</evidence>
<dbReference type="GO" id="GO:0004725">
    <property type="term" value="F:protein tyrosine phosphatase activity"/>
    <property type="evidence" value="ECO:0007669"/>
    <property type="project" value="UniProtKB-EC"/>
</dbReference>
<dbReference type="Pfam" id="PF01451">
    <property type="entry name" value="LMWPc"/>
    <property type="match status" value="1"/>
</dbReference>